<evidence type="ECO:0000313" key="2">
    <source>
        <dbReference type="Proteomes" id="UP000184260"/>
    </source>
</evidence>
<dbReference type="AlphaFoldDB" id="A0A1M7HJW3"/>
<accession>A0A1M7HJW3</accession>
<dbReference type="OrthoDB" id="645138at2"/>
<dbReference type="RefSeq" id="WP_073354352.1">
    <property type="nucleotide sequence ID" value="NZ_FRBU01000029.1"/>
</dbReference>
<dbReference type="EMBL" id="FRBU01000029">
    <property type="protein sequence ID" value="SHM28802.1"/>
    <property type="molecule type" value="Genomic_DNA"/>
</dbReference>
<dbReference type="Proteomes" id="UP000184260">
    <property type="component" value="Unassembled WGS sequence"/>
</dbReference>
<evidence type="ECO:0000313" key="1">
    <source>
        <dbReference type="EMBL" id="SHM28802.1"/>
    </source>
</evidence>
<reference evidence="2" key="1">
    <citation type="submission" date="2016-11" db="EMBL/GenBank/DDBJ databases">
        <authorList>
            <person name="Varghese N."/>
            <person name="Submissions S."/>
        </authorList>
    </citation>
    <scope>NUCLEOTIDE SEQUENCE [LARGE SCALE GENOMIC DNA]</scope>
    <source>
        <strain evidence="2">DSM 3661</strain>
    </source>
</reference>
<organism evidence="1 2">
    <name type="scientific">Flavobacterium xanthum</name>
    <dbReference type="NCBI Taxonomy" id="69322"/>
    <lineage>
        <taxon>Bacteria</taxon>
        <taxon>Pseudomonadati</taxon>
        <taxon>Bacteroidota</taxon>
        <taxon>Flavobacteriia</taxon>
        <taxon>Flavobacteriales</taxon>
        <taxon>Flavobacteriaceae</taxon>
        <taxon>Flavobacterium</taxon>
    </lineage>
</organism>
<name>A0A1M7HJW3_9FLAO</name>
<protein>
    <submittedName>
        <fullName evidence="1">Uncharacterized protein</fullName>
    </submittedName>
</protein>
<keyword evidence="2" id="KW-1185">Reference proteome</keyword>
<sequence length="133" mass="14633">MGKLAGIIKIEGTLDGLTFYKSQDGYMVRTKGGVSKKRIMTDPAFARTRENLSEFALNAKSGKLIRDATGVILNRAKDPKLSSRMLQLMNTIKNFDAVSTRGKRNVAAGIASEEGKQLLKGIRPTNPIFFRLT</sequence>
<dbReference type="STRING" id="69322.SAMN05443669_10294"/>
<gene>
    <name evidence="1" type="ORF">SAMN05443669_10294</name>
</gene>
<proteinExistence type="predicted"/>